<dbReference type="Proteomes" id="UP001589627">
    <property type="component" value="Unassembled WGS sequence"/>
</dbReference>
<dbReference type="InterPro" id="IPR015946">
    <property type="entry name" value="KH_dom-like_a/b"/>
</dbReference>
<dbReference type="PANTHER" id="PTHR22648:SF0">
    <property type="entry name" value="TRANSCRIPTION TERMINATION_ANTITERMINATION PROTEIN NUSA"/>
    <property type="match status" value="1"/>
</dbReference>
<sequence>MTLRTDLSDPDLESPLVGKAVTAHIRSRGPDGFDCAVYDAGTSRARDALLPHVIAHELAGGTAPPEWARGDTVIALVVGVSDGADGDYGRLMLSVTAPELVERLLTGFVEEILDGKVVIKGVARAAGTRSKVAVAPAGPGVDAREACTGRGATRIEGVERLLNRTFGGEKLEIVEYSGDRATFLANAMRPVEVAGILVDREDAVVAVEPHRSSGGVEEENLNARLAGSLTGLSVRVVAAGTDLRQEIERLVAERPPAETA</sequence>
<dbReference type="InterPro" id="IPR009019">
    <property type="entry name" value="KH_sf_prok-type"/>
</dbReference>
<organism evidence="7 8">
    <name type="scientific">Actinoallomurus acaciae</name>
    <dbReference type="NCBI Taxonomy" id="502577"/>
    <lineage>
        <taxon>Bacteria</taxon>
        <taxon>Bacillati</taxon>
        <taxon>Actinomycetota</taxon>
        <taxon>Actinomycetes</taxon>
        <taxon>Streptosporangiales</taxon>
        <taxon>Thermomonosporaceae</taxon>
        <taxon>Actinoallomurus</taxon>
    </lineage>
</organism>
<reference evidence="7 8" key="1">
    <citation type="submission" date="2024-09" db="EMBL/GenBank/DDBJ databases">
        <authorList>
            <person name="Sun Q."/>
            <person name="Mori K."/>
        </authorList>
    </citation>
    <scope>NUCLEOTIDE SEQUENCE [LARGE SCALE GENOMIC DNA]</scope>
    <source>
        <strain evidence="7 8">TBRC 0563</strain>
    </source>
</reference>
<dbReference type="EMBL" id="JBHLZP010000003">
    <property type="protein sequence ID" value="MFB9830827.1"/>
    <property type="molecule type" value="Genomic_DNA"/>
</dbReference>
<dbReference type="InterPro" id="IPR030842">
    <property type="entry name" value="TF_NusA_bacterial"/>
</dbReference>
<dbReference type="SUPFAM" id="SSF54814">
    <property type="entry name" value="Prokaryotic type KH domain (KH-domain type II)"/>
    <property type="match status" value="1"/>
</dbReference>
<proteinExistence type="predicted"/>
<evidence type="ECO:0000313" key="8">
    <source>
        <dbReference type="Proteomes" id="UP001589627"/>
    </source>
</evidence>
<dbReference type="RefSeq" id="WP_378193690.1">
    <property type="nucleotide sequence ID" value="NZ_JBHLZP010000003.1"/>
</dbReference>
<evidence type="ECO:0000256" key="5">
    <source>
        <dbReference type="ARBA" id="ARBA00023163"/>
    </source>
</evidence>
<evidence type="ECO:0000256" key="1">
    <source>
        <dbReference type="ARBA" id="ARBA00022472"/>
    </source>
</evidence>
<keyword evidence="4" id="KW-0805">Transcription regulation</keyword>
<evidence type="ECO:0000259" key="6">
    <source>
        <dbReference type="Pfam" id="PF13184"/>
    </source>
</evidence>
<keyword evidence="3" id="KW-0694">RNA-binding</keyword>
<name>A0ABV5Y8P9_9ACTN</name>
<keyword evidence="8" id="KW-1185">Reference proteome</keyword>
<evidence type="ECO:0000256" key="3">
    <source>
        <dbReference type="ARBA" id="ARBA00022884"/>
    </source>
</evidence>
<accession>A0ABV5Y8P9</accession>
<dbReference type="PANTHER" id="PTHR22648">
    <property type="entry name" value="TRANSCRIPTION TERMINATION FACTOR NUSA"/>
    <property type="match status" value="1"/>
</dbReference>
<evidence type="ECO:0000256" key="2">
    <source>
        <dbReference type="ARBA" id="ARBA00022490"/>
    </source>
</evidence>
<dbReference type="InterPro" id="IPR025249">
    <property type="entry name" value="TF_NusA_KH_1st"/>
</dbReference>
<keyword evidence="1" id="KW-0806">Transcription termination</keyword>
<keyword evidence="5" id="KW-0804">Transcription</keyword>
<evidence type="ECO:0000256" key="4">
    <source>
        <dbReference type="ARBA" id="ARBA00023015"/>
    </source>
</evidence>
<evidence type="ECO:0000313" key="7">
    <source>
        <dbReference type="EMBL" id="MFB9830827.1"/>
    </source>
</evidence>
<gene>
    <name evidence="7" type="ORF">ACFFNX_01305</name>
</gene>
<protein>
    <recommendedName>
        <fullName evidence="6">Transcription factor NusA first KH domain-containing protein</fullName>
    </recommendedName>
</protein>
<feature type="domain" description="Transcription factor NusA first KH" evidence="6">
    <location>
        <begin position="96"/>
        <end position="176"/>
    </location>
</feature>
<keyword evidence="2" id="KW-0963">Cytoplasm</keyword>
<dbReference type="Pfam" id="PF13184">
    <property type="entry name" value="KH_NusA_1st"/>
    <property type="match status" value="1"/>
</dbReference>
<comment type="caution">
    <text evidence="7">The sequence shown here is derived from an EMBL/GenBank/DDBJ whole genome shotgun (WGS) entry which is preliminary data.</text>
</comment>
<dbReference type="Gene3D" id="3.30.300.20">
    <property type="match status" value="1"/>
</dbReference>